<dbReference type="EMBL" id="UOFR01000031">
    <property type="protein sequence ID" value="VAW95073.1"/>
    <property type="molecule type" value="Genomic_DNA"/>
</dbReference>
<dbReference type="PIRSF" id="PIRSF006162">
    <property type="entry name" value="PgpA"/>
    <property type="match status" value="1"/>
</dbReference>
<keyword evidence="1" id="KW-0472">Membrane</keyword>
<dbReference type="Pfam" id="PF04608">
    <property type="entry name" value="PgpA"/>
    <property type="match status" value="1"/>
</dbReference>
<proteinExistence type="predicted"/>
<dbReference type="PANTHER" id="PTHR36305:SF1">
    <property type="entry name" value="PHOSPHATIDYLGLYCEROPHOSPHATASE A"/>
    <property type="match status" value="1"/>
</dbReference>
<gene>
    <name evidence="3" type="ORF">MNBD_GAMMA21-1627</name>
</gene>
<organism evidence="3">
    <name type="scientific">hydrothermal vent metagenome</name>
    <dbReference type="NCBI Taxonomy" id="652676"/>
    <lineage>
        <taxon>unclassified sequences</taxon>
        <taxon>metagenomes</taxon>
        <taxon>ecological metagenomes</taxon>
    </lineage>
</organism>
<sequence>MTSKTVPVSLLKDPRHLLSLGFGSGLAPKAPGTFGTLAAIPFYLLMAIYLPDPMYIVVTILTFLLGIYICQQTTNALEVDDHPAIVWDEFVGFFITMLFVPLSFTTVLLGFLFFRIFDILKPWPISVIDSRIKGGLGVMLDDVLAGLFALAAMHFYLWFFH</sequence>
<reference evidence="3" key="1">
    <citation type="submission" date="2018-06" db="EMBL/GenBank/DDBJ databases">
        <authorList>
            <person name="Zhirakovskaya E."/>
        </authorList>
    </citation>
    <scope>NUCLEOTIDE SEQUENCE</scope>
</reference>
<evidence type="ECO:0000256" key="1">
    <source>
        <dbReference type="SAM" id="Phobius"/>
    </source>
</evidence>
<evidence type="ECO:0000313" key="3">
    <source>
        <dbReference type="EMBL" id="VAW95073.1"/>
    </source>
</evidence>
<feature type="transmembrane region" description="Helical" evidence="1">
    <location>
        <begin position="135"/>
        <end position="159"/>
    </location>
</feature>
<feature type="transmembrane region" description="Helical" evidence="1">
    <location>
        <begin position="90"/>
        <end position="114"/>
    </location>
</feature>
<feature type="transmembrane region" description="Helical" evidence="1">
    <location>
        <begin position="53"/>
        <end position="70"/>
    </location>
</feature>
<keyword evidence="1" id="KW-0812">Transmembrane</keyword>
<accession>A0A3B1A4M6</accession>
<dbReference type="InterPro" id="IPR026037">
    <property type="entry name" value="PgpA"/>
</dbReference>
<feature type="domain" description="YutG/PgpA" evidence="2">
    <location>
        <begin position="18"/>
        <end position="155"/>
    </location>
</feature>
<dbReference type="GO" id="GO:0008962">
    <property type="term" value="F:phosphatidylglycerophosphatase activity"/>
    <property type="evidence" value="ECO:0007669"/>
    <property type="project" value="UniProtKB-EC"/>
</dbReference>
<dbReference type="GO" id="GO:0006629">
    <property type="term" value="P:lipid metabolic process"/>
    <property type="evidence" value="ECO:0007669"/>
    <property type="project" value="InterPro"/>
</dbReference>
<dbReference type="InterPro" id="IPR007686">
    <property type="entry name" value="YutG/PgpA"/>
</dbReference>
<name>A0A3B1A4M6_9ZZZZ</name>
<dbReference type="EC" id="3.1.3.27" evidence="3"/>
<feature type="transmembrane region" description="Helical" evidence="1">
    <location>
        <begin position="20"/>
        <end position="46"/>
    </location>
</feature>
<keyword evidence="1" id="KW-1133">Transmembrane helix</keyword>
<dbReference type="SUPFAM" id="SSF101307">
    <property type="entry name" value="YutG-like"/>
    <property type="match status" value="1"/>
</dbReference>
<keyword evidence="3" id="KW-0378">Hydrolase</keyword>
<dbReference type="InterPro" id="IPR036681">
    <property type="entry name" value="PgpA-like_sf"/>
</dbReference>
<dbReference type="AlphaFoldDB" id="A0A3B1A4M6"/>
<dbReference type="PANTHER" id="PTHR36305">
    <property type="entry name" value="PHOSPHATIDYLGLYCEROPHOSPHATASE A"/>
    <property type="match status" value="1"/>
</dbReference>
<evidence type="ECO:0000259" key="2">
    <source>
        <dbReference type="Pfam" id="PF04608"/>
    </source>
</evidence>
<protein>
    <submittedName>
        <fullName evidence="3">Phosphatidylglycerophosphatase A</fullName>
        <ecNumber evidence="3">3.1.3.27</ecNumber>
    </submittedName>
</protein>
<dbReference type="CDD" id="cd06971">
    <property type="entry name" value="PgpA"/>
    <property type="match status" value="1"/>
</dbReference>